<reference evidence="1" key="2">
    <citation type="journal article" date="2015" name="Data Brief">
        <title>Shoot transcriptome of the giant reed, Arundo donax.</title>
        <authorList>
            <person name="Barrero R.A."/>
            <person name="Guerrero F.D."/>
            <person name="Moolhuijzen P."/>
            <person name="Goolsby J.A."/>
            <person name="Tidwell J."/>
            <person name="Bellgard S.E."/>
            <person name="Bellgard M.I."/>
        </authorList>
    </citation>
    <scope>NUCLEOTIDE SEQUENCE</scope>
    <source>
        <tissue evidence="1">Shoot tissue taken approximately 20 cm above the soil surface</tissue>
    </source>
</reference>
<dbReference type="EMBL" id="GBRH01259751">
    <property type="protein sequence ID" value="JAD38144.1"/>
    <property type="molecule type" value="Transcribed_RNA"/>
</dbReference>
<accession>A0A0A8ZFJ0</accession>
<protein>
    <submittedName>
        <fullName evidence="1">Uncharacterized protein</fullName>
    </submittedName>
</protein>
<evidence type="ECO:0000313" key="1">
    <source>
        <dbReference type="EMBL" id="JAD38144.1"/>
    </source>
</evidence>
<reference evidence="1" key="1">
    <citation type="submission" date="2014-09" db="EMBL/GenBank/DDBJ databases">
        <authorList>
            <person name="Magalhaes I.L.F."/>
            <person name="Oliveira U."/>
            <person name="Santos F.R."/>
            <person name="Vidigal T.H.D.A."/>
            <person name="Brescovit A.D."/>
            <person name="Santos A.J."/>
        </authorList>
    </citation>
    <scope>NUCLEOTIDE SEQUENCE</scope>
    <source>
        <tissue evidence="1">Shoot tissue taken approximately 20 cm above the soil surface</tissue>
    </source>
</reference>
<organism evidence="1">
    <name type="scientific">Arundo donax</name>
    <name type="common">Giant reed</name>
    <name type="synonym">Donax arundinaceus</name>
    <dbReference type="NCBI Taxonomy" id="35708"/>
    <lineage>
        <taxon>Eukaryota</taxon>
        <taxon>Viridiplantae</taxon>
        <taxon>Streptophyta</taxon>
        <taxon>Embryophyta</taxon>
        <taxon>Tracheophyta</taxon>
        <taxon>Spermatophyta</taxon>
        <taxon>Magnoliopsida</taxon>
        <taxon>Liliopsida</taxon>
        <taxon>Poales</taxon>
        <taxon>Poaceae</taxon>
        <taxon>PACMAD clade</taxon>
        <taxon>Arundinoideae</taxon>
        <taxon>Arundineae</taxon>
        <taxon>Arundo</taxon>
    </lineage>
</organism>
<name>A0A0A8ZFJ0_ARUDO</name>
<dbReference type="AlphaFoldDB" id="A0A0A8ZFJ0"/>
<proteinExistence type="predicted"/>
<sequence length="59" mass="7093">MDTWRLHLGIVKNKILEIVCDAPYKQRFYHPYALVHVTKIPRNMETMHSTKNSRKTRLL</sequence>